<dbReference type="EMBL" id="FNQB01000001">
    <property type="protein sequence ID" value="SDY98373.1"/>
    <property type="molecule type" value="Genomic_DNA"/>
</dbReference>
<dbReference type="AlphaFoldDB" id="A0A1H3PBQ9"/>
<dbReference type="PROSITE" id="PS00383">
    <property type="entry name" value="TYR_PHOSPHATASE_1"/>
    <property type="match status" value="1"/>
</dbReference>
<dbReference type="SUPFAM" id="SSF52799">
    <property type="entry name" value="(Phosphotyrosine protein) phosphatases II"/>
    <property type="match status" value="1"/>
</dbReference>
<dbReference type="Gene3D" id="3.90.190.10">
    <property type="entry name" value="Protein tyrosine phosphatase superfamily"/>
    <property type="match status" value="1"/>
</dbReference>
<evidence type="ECO:0000313" key="3">
    <source>
        <dbReference type="EMBL" id="SDY98373.1"/>
    </source>
</evidence>
<dbReference type="InterPro" id="IPR029021">
    <property type="entry name" value="Prot-tyrosine_phosphatase-like"/>
</dbReference>
<dbReference type="PROSITE" id="PS50056">
    <property type="entry name" value="TYR_PHOSPHATASE_2"/>
    <property type="match status" value="1"/>
</dbReference>
<gene>
    <name evidence="3" type="ORF">SAMN05421684_2743</name>
</gene>
<dbReference type="Proteomes" id="UP000199632">
    <property type="component" value="Unassembled WGS sequence"/>
</dbReference>
<reference evidence="4" key="1">
    <citation type="submission" date="2016-10" db="EMBL/GenBank/DDBJ databases">
        <authorList>
            <person name="Varghese N."/>
            <person name="Submissions S."/>
        </authorList>
    </citation>
    <scope>NUCLEOTIDE SEQUENCE [LARGE SCALE GENOMIC DNA]</scope>
    <source>
        <strain evidence="4">DSM 44718</strain>
    </source>
</reference>
<dbReference type="PANTHER" id="PTHR31126:SF1">
    <property type="entry name" value="TYROSINE SPECIFIC PROTEIN PHOSPHATASES DOMAIN-CONTAINING PROTEIN"/>
    <property type="match status" value="1"/>
</dbReference>
<dbReference type="OrthoDB" id="1188001at2"/>
<protein>
    <submittedName>
        <fullName evidence="3">Protein-tyrosine phosphatase</fullName>
    </submittedName>
</protein>
<dbReference type="InterPro" id="IPR000387">
    <property type="entry name" value="Tyr_Pase_dom"/>
</dbReference>
<accession>A0A1H3PBQ9</accession>
<proteinExistence type="inferred from homology"/>
<dbReference type="GO" id="GO:0004721">
    <property type="term" value="F:phosphoprotein phosphatase activity"/>
    <property type="evidence" value="ECO:0007669"/>
    <property type="project" value="InterPro"/>
</dbReference>
<evidence type="ECO:0000313" key="4">
    <source>
        <dbReference type="Proteomes" id="UP000199632"/>
    </source>
</evidence>
<evidence type="ECO:0000256" key="1">
    <source>
        <dbReference type="ARBA" id="ARBA00009580"/>
    </source>
</evidence>
<organism evidence="3 4">
    <name type="scientific">Asanoa ishikariensis</name>
    <dbReference type="NCBI Taxonomy" id="137265"/>
    <lineage>
        <taxon>Bacteria</taxon>
        <taxon>Bacillati</taxon>
        <taxon>Actinomycetota</taxon>
        <taxon>Actinomycetes</taxon>
        <taxon>Micromonosporales</taxon>
        <taxon>Micromonosporaceae</taxon>
        <taxon>Asanoa</taxon>
    </lineage>
</organism>
<dbReference type="STRING" id="137265.SAMN05421684_2743"/>
<comment type="similarity">
    <text evidence="1">Belongs to the protein-tyrosine phosphatase family.</text>
</comment>
<name>A0A1H3PBQ9_9ACTN</name>
<dbReference type="InterPro" id="IPR026893">
    <property type="entry name" value="Tyr/Ser_Pase_IphP-type"/>
</dbReference>
<keyword evidence="4" id="KW-1185">Reference proteome</keyword>
<feature type="domain" description="Tyrosine specific protein phosphatases" evidence="2">
    <location>
        <begin position="135"/>
        <end position="177"/>
    </location>
</feature>
<dbReference type="InterPro" id="IPR016130">
    <property type="entry name" value="Tyr_Pase_AS"/>
</dbReference>
<dbReference type="PANTHER" id="PTHR31126">
    <property type="entry name" value="TYROSINE-PROTEIN PHOSPHATASE"/>
    <property type="match status" value="1"/>
</dbReference>
<dbReference type="Pfam" id="PF13350">
    <property type="entry name" value="Y_phosphatase3"/>
    <property type="match status" value="1"/>
</dbReference>
<sequence>MAVEWSLSGAPNARDLGGYVGAGGRLVRSGALIRASGLGRLVDEDLPTLGKLDLSCVVDLRSAHEIEVAPPDRLAGETRVVHIPVHDPRHPVFTYVSAVMLGHDLSAYEALAREGTTGAMEAIYRWFVSDPTAIEAFTRAVRTVAESDNLPLLFHCSAGKDRTGWLAVILLTALGVDAATIRADYLRTNDLADGVNESIMGAMLVRRPGLDLDAIRPVLEARENYLDAAYDEVARRHGDMDTYLRDALGIDDALKAELRERLLD</sequence>
<dbReference type="RefSeq" id="WP_090790722.1">
    <property type="nucleotide sequence ID" value="NZ_BOND01000024.1"/>
</dbReference>
<evidence type="ECO:0000259" key="2">
    <source>
        <dbReference type="PROSITE" id="PS50056"/>
    </source>
</evidence>